<keyword evidence="2" id="KW-0732">Signal</keyword>
<protein>
    <submittedName>
        <fullName evidence="3">Uncharacterized protein</fullName>
    </submittedName>
</protein>
<feature type="compositionally biased region" description="Low complexity" evidence="1">
    <location>
        <begin position="225"/>
        <end position="236"/>
    </location>
</feature>
<comment type="caution">
    <text evidence="3">The sequence shown here is derived from an EMBL/GenBank/DDBJ whole genome shotgun (WGS) entry which is preliminary data.</text>
</comment>
<feature type="region of interest" description="Disordered" evidence="1">
    <location>
        <begin position="952"/>
        <end position="974"/>
    </location>
</feature>
<feature type="signal peptide" evidence="2">
    <location>
        <begin position="1"/>
        <end position="19"/>
    </location>
</feature>
<feature type="region of interest" description="Disordered" evidence="1">
    <location>
        <begin position="221"/>
        <end position="261"/>
    </location>
</feature>
<accession>A0A150GN71</accession>
<evidence type="ECO:0000256" key="1">
    <source>
        <dbReference type="SAM" id="MobiDB-lite"/>
    </source>
</evidence>
<feature type="compositionally biased region" description="Gly residues" evidence="1">
    <location>
        <begin position="698"/>
        <end position="716"/>
    </location>
</feature>
<gene>
    <name evidence="3" type="ORF">GPECTOR_13g715</name>
</gene>
<reference evidence="4" key="1">
    <citation type="journal article" date="2016" name="Nat. Commun.">
        <title>The Gonium pectorale genome demonstrates co-option of cell cycle regulation during the evolution of multicellularity.</title>
        <authorList>
            <person name="Hanschen E.R."/>
            <person name="Marriage T.N."/>
            <person name="Ferris P.J."/>
            <person name="Hamaji T."/>
            <person name="Toyoda A."/>
            <person name="Fujiyama A."/>
            <person name="Neme R."/>
            <person name="Noguchi H."/>
            <person name="Minakuchi Y."/>
            <person name="Suzuki M."/>
            <person name="Kawai-Toyooka H."/>
            <person name="Smith D.R."/>
            <person name="Sparks H."/>
            <person name="Anderson J."/>
            <person name="Bakaric R."/>
            <person name="Luria V."/>
            <person name="Karger A."/>
            <person name="Kirschner M.W."/>
            <person name="Durand P.M."/>
            <person name="Michod R.E."/>
            <person name="Nozaki H."/>
            <person name="Olson B.J."/>
        </authorList>
    </citation>
    <scope>NUCLEOTIDE SEQUENCE [LARGE SCALE GENOMIC DNA]</scope>
    <source>
        <strain evidence="4">NIES-2863</strain>
    </source>
</reference>
<evidence type="ECO:0000313" key="3">
    <source>
        <dbReference type="EMBL" id="KXZ51228.1"/>
    </source>
</evidence>
<dbReference type="EMBL" id="LSYV01000014">
    <property type="protein sequence ID" value="KXZ51228.1"/>
    <property type="molecule type" value="Genomic_DNA"/>
</dbReference>
<evidence type="ECO:0000313" key="4">
    <source>
        <dbReference type="Proteomes" id="UP000075714"/>
    </source>
</evidence>
<feature type="chain" id="PRO_5007562207" evidence="2">
    <location>
        <begin position="20"/>
        <end position="1113"/>
    </location>
</feature>
<sequence length="1113" mass="109564">MLLGEVVLLLDALSGIVAARLPELGDMGELQIELCSGPLLEHLCQLTQHLAALPEARQQLAAQLSRIGHALSMLFSRPAPAPAAAGPPPLAPLQPCLQFLLTSHVVALCCAVDGDRQSYGLPAVLGGSDPPTHPAAAGSAASYSWSDAVPAASAALPLFTPDGAVTLGATSIAGGTSDAEETEARLSAQAVVVAAAAAAAEATSGKVSAVSGAADTALQGKDDGAVAPAPLQLPPLTSSTHPQLPPLAPAPPTSEAAADAGAQVGKQANVWDVFCVLSIMRRAQHQMALASHKNRVRIASCDANMASLRKSICNTERTVHQLGAFQTRGSATASALRKQRANMQDSWEQAETCEAELRTIEAEVLATQRLAESISETIQPCMDCVFWPAVPPGNHLAVHALCVRLARAALRAWDPHSATPRGTAAEPVPSDAAGCASLGAGPQTDSAASADGGGGAVCSGAAVTPAAAVAATPVEASSVAAAPGDLAPREPHVTAAAPAVPTQAGGPAGSVLAVDGGGADSTPPMGASPPGEVTPFRLHEMREAVAPAASPEVEAPAELSVSSPPAAVLPPSEVPPLLHAALRCARASALGAVEQRALTKALRSAAGGAAGEAAMAGRSSTGCGDSASQRRGLAARRAEWWCLALRAAEASAAAIKSPWADAIRSDLLAWVYECLVGADCDAGDSGAAGGRGGGGGSGGLKVGGGHDGGAGAGEGPSTGCRQVSPPVPPALVAPTALPSTPRPDVVAAHSAGWLPAVTRLMRRAKEQLGAAASSGAVAGQAAFQSASAAASSTTTSAGASTASAASAGVGYAAASAAAPSQPLHLPIAVLRPRVMEGWPLAWAEALAFAPSREDAAALLEAAAELLEAAVAVVQETDGVAAGAGPGATETERDAATAAVLLSLDWQQLRAAVAAVRPLLSVVPGFACWRSGELLTQVASAVAAASVGFDGAKAADATPGADASGGRGSALPPEGPLVEEASAGAEEAEVEARCVPGPGDVTTTDSGCGGSAGTVHAQQTFVAGDGSGDSAGGNLAEPTAPLPPLPPPPVATSPPAAADAREGGLCEGTRPAPGPAAPAAAASQLAWLIDRAASRLRPAFDRAVLTLAGAPRAG</sequence>
<feature type="region of interest" description="Disordered" evidence="1">
    <location>
        <begin position="698"/>
        <end position="736"/>
    </location>
</feature>
<feature type="compositionally biased region" description="Pro residues" evidence="1">
    <location>
        <begin position="243"/>
        <end position="252"/>
    </location>
</feature>
<dbReference type="Proteomes" id="UP000075714">
    <property type="component" value="Unassembled WGS sequence"/>
</dbReference>
<feature type="compositionally biased region" description="Low complexity" evidence="1">
    <location>
        <begin position="952"/>
        <end position="961"/>
    </location>
</feature>
<keyword evidence="4" id="KW-1185">Reference proteome</keyword>
<name>A0A150GN71_GONPE</name>
<feature type="region of interest" description="Disordered" evidence="1">
    <location>
        <begin position="1021"/>
        <end position="1080"/>
    </location>
</feature>
<proteinExistence type="predicted"/>
<feature type="compositionally biased region" description="Pro residues" evidence="1">
    <location>
        <begin position="1039"/>
        <end position="1051"/>
    </location>
</feature>
<evidence type="ECO:0000256" key="2">
    <source>
        <dbReference type="SAM" id="SignalP"/>
    </source>
</evidence>
<organism evidence="3 4">
    <name type="scientific">Gonium pectorale</name>
    <name type="common">Green alga</name>
    <dbReference type="NCBI Taxonomy" id="33097"/>
    <lineage>
        <taxon>Eukaryota</taxon>
        <taxon>Viridiplantae</taxon>
        <taxon>Chlorophyta</taxon>
        <taxon>core chlorophytes</taxon>
        <taxon>Chlorophyceae</taxon>
        <taxon>CS clade</taxon>
        <taxon>Chlamydomonadales</taxon>
        <taxon>Volvocaceae</taxon>
        <taxon>Gonium</taxon>
    </lineage>
</organism>
<dbReference type="AlphaFoldDB" id="A0A150GN71"/>
<feature type="region of interest" description="Disordered" evidence="1">
    <location>
        <begin position="498"/>
        <end position="532"/>
    </location>
</feature>